<evidence type="ECO:0000256" key="1">
    <source>
        <dbReference type="ARBA" id="ARBA00009922"/>
    </source>
</evidence>
<keyword evidence="2 12" id="KW-0547">Nucleotide-binding</keyword>
<dbReference type="AlphaFoldDB" id="A0A368DNF9"/>
<dbReference type="PROSITE" id="PS51198">
    <property type="entry name" value="UVRD_HELICASE_ATP_BIND"/>
    <property type="match status" value="1"/>
</dbReference>
<dbReference type="InterPro" id="IPR014016">
    <property type="entry name" value="UvrD-like_ATP-bd"/>
</dbReference>
<comment type="catalytic activity">
    <reaction evidence="11">
        <text>ATP + H2O = ADP + phosphate + H(+)</text>
        <dbReference type="Rhea" id="RHEA:13065"/>
        <dbReference type="ChEBI" id="CHEBI:15377"/>
        <dbReference type="ChEBI" id="CHEBI:15378"/>
        <dbReference type="ChEBI" id="CHEBI:30616"/>
        <dbReference type="ChEBI" id="CHEBI:43474"/>
        <dbReference type="ChEBI" id="CHEBI:456216"/>
        <dbReference type="EC" id="5.6.2.4"/>
    </reaction>
</comment>
<dbReference type="PANTHER" id="PTHR11070:SF2">
    <property type="entry name" value="ATP-DEPENDENT DNA HELICASE SRS2"/>
    <property type="match status" value="1"/>
</dbReference>
<dbReference type="Proteomes" id="UP000253570">
    <property type="component" value="Unassembled WGS sequence"/>
</dbReference>
<evidence type="ECO:0000256" key="6">
    <source>
        <dbReference type="ARBA" id="ARBA00023125"/>
    </source>
</evidence>
<keyword evidence="4 12" id="KW-0347">Helicase</keyword>
<dbReference type="EMBL" id="QOQD01000007">
    <property type="protein sequence ID" value="RCL73360.1"/>
    <property type="molecule type" value="Genomic_DNA"/>
</dbReference>
<evidence type="ECO:0000256" key="3">
    <source>
        <dbReference type="ARBA" id="ARBA00022801"/>
    </source>
</evidence>
<gene>
    <name evidence="15" type="ORF">DBW71_03675</name>
</gene>
<evidence type="ECO:0000256" key="8">
    <source>
        <dbReference type="ARBA" id="ARBA00034617"/>
    </source>
</evidence>
<dbReference type="GO" id="GO:0000725">
    <property type="term" value="P:recombinational repair"/>
    <property type="evidence" value="ECO:0007669"/>
    <property type="project" value="TreeGrafter"/>
</dbReference>
<reference evidence="15 16" key="1">
    <citation type="journal article" date="2018" name="Microbiome">
        <title>Fine metagenomic profile of the Mediterranean stratified and mixed water columns revealed by assembly and recruitment.</title>
        <authorList>
            <person name="Haro-Moreno J.M."/>
            <person name="Lopez-Perez M."/>
            <person name="De La Torre J.R."/>
            <person name="Picazo A."/>
            <person name="Camacho A."/>
            <person name="Rodriguez-Valera F."/>
        </authorList>
    </citation>
    <scope>NUCLEOTIDE SEQUENCE [LARGE SCALE GENOMIC DNA]</scope>
    <source>
        <strain evidence="15">MED-G57</strain>
    </source>
</reference>
<dbReference type="PROSITE" id="PS51217">
    <property type="entry name" value="UVRD_HELICASE_CTER"/>
    <property type="match status" value="1"/>
</dbReference>
<evidence type="ECO:0000256" key="5">
    <source>
        <dbReference type="ARBA" id="ARBA00022840"/>
    </source>
</evidence>
<organism evidence="15 16">
    <name type="scientific">PS1 clade bacterium</name>
    <dbReference type="NCBI Taxonomy" id="2175152"/>
    <lineage>
        <taxon>Bacteria</taxon>
        <taxon>Pseudomonadati</taxon>
        <taxon>Pseudomonadota</taxon>
        <taxon>Alphaproteobacteria</taxon>
        <taxon>PS1 clade</taxon>
    </lineage>
</organism>
<dbReference type="PANTHER" id="PTHR11070">
    <property type="entry name" value="UVRD / RECB / PCRA DNA HELICASE FAMILY MEMBER"/>
    <property type="match status" value="1"/>
</dbReference>
<dbReference type="GO" id="GO:0033202">
    <property type="term" value="C:DNA helicase complex"/>
    <property type="evidence" value="ECO:0007669"/>
    <property type="project" value="TreeGrafter"/>
</dbReference>
<evidence type="ECO:0000313" key="16">
    <source>
        <dbReference type="Proteomes" id="UP000253570"/>
    </source>
</evidence>
<dbReference type="GO" id="GO:0016887">
    <property type="term" value="F:ATP hydrolysis activity"/>
    <property type="evidence" value="ECO:0007669"/>
    <property type="project" value="RHEA"/>
</dbReference>
<feature type="binding site" evidence="12">
    <location>
        <begin position="28"/>
        <end position="35"/>
    </location>
    <ligand>
        <name>ATP</name>
        <dbReference type="ChEBI" id="CHEBI:30616"/>
    </ligand>
</feature>
<feature type="domain" description="UvrD-like helicase ATP-binding" evidence="13">
    <location>
        <begin position="7"/>
        <end position="288"/>
    </location>
</feature>
<dbReference type="Gene3D" id="1.10.10.160">
    <property type="match status" value="1"/>
</dbReference>
<dbReference type="CDD" id="cd18807">
    <property type="entry name" value="SF1_C_UvrD"/>
    <property type="match status" value="1"/>
</dbReference>
<comment type="caution">
    <text evidence="15">The sequence shown here is derived from an EMBL/GenBank/DDBJ whole genome shotgun (WGS) entry which is preliminary data.</text>
</comment>
<evidence type="ECO:0000256" key="9">
    <source>
        <dbReference type="ARBA" id="ARBA00034808"/>
    </source>
</evidence>
<dbReference type="FunFam" id="1.10.10.160:FF:000001">
    <property type="entry name" value="ATP-dependent DNA helicase"/>
    <property type="match status" value="1"/>
</dbReference>
<dbReference type="GO" id="GO:0009314">
    <property type="term" value="P:response to radiation"/>
    <property type="evidence" value="ECO:0007669"/>
    <property type="project" value="UniProtKB-ARBA"/>
</dbReference>
<dbReference type="GO" id="GO:0003677">
    <property type="term" value="F:DNA binding"/>
    <property type="evidence" value="ECO:0007669"/>
    <property type="project" value="UniProtKB-KW"/>
</dbReference>
<dbReference type="GO" id="GO:0043138">
    <property type="term" value="F:3'-5' DNA helicase activity"/>
    <property type="evidence" value="ECO:0007669"/>
    <property type="project" value="UniProtKB-EC"/>
</dbReference>
<dbReference type="Pfam" id="PF00580">
    <property type="entry name" value="UvrD-helicase"/>
    <property type="match status" value="1"/>
</dbReference>
<dbReference type="InterPro" id="IPR027417">
    <property type="entry name" value="P-loop_NTPase"/>
</dbReference>
<evidence type="ECO:0000256" key="12">
    <source>
        <dbReference type="PROSITE-ProRule" id="PRU00560"/>
    </source>
</evidence>
<dbReference type="GO" id="GO:0005524">
    <property type="term" value="F:ATP binding"/>
    <property type="evidence" value="ECO:0007669"/>
    <property type="project" value="UniProtKB-UniRule"/>
</dbReference>
<dbReference type="Gene3D" id="1.10.486.10">
    <property type="entry name" value="PCRA, domain 4"/>
    <property type="match status" value="1"/>
</dbReference>
<dbReference type="SUPFAM" id="SSF52540">
    <property type="entry name" value="P-loop containing nucleoside triphosphate hydrolases"/>
    <property type="match status" value="1"/>
</dbReference>
<keyword evidence="5 12" id="KW-0067">ATP-binding</keyword>
<dbReference type="InterPro" id="IPR014017">
    <property type="entry name" value="DNA_helicase_UvrD-like_C"/>
</dbReference>
<sequence>MINDYLNDLNEAQKKAVLETEGPLLILAGAGTGKTKVLTSRLAHIIYTKKSFPSNILAVTFTNKAAKEMQFRIGKIIGNAIEGMNWLGTFHSIGAKLLRVHAEQANLKSDFTILDTDDQLKVIKEVIKLAGIDDKHFPPRFFLSHIEGWKNKGLTPEKIADHAIDAIGQEKSINIYKNYQQRLIKLNCVDFGDLLLLPLKMLQNNSALLDRYQSIFSYILVDEYQDTNTVQYLFLRLLSQKNKNIACVGDDDQSIYGWRGADVNNILNFERDFEGAKIIRLETNYRSTKNILGAARSLISYNQDRLGKDLSAYSPDSGNKVKIRSLWNAEDEARYVSNEIEIQKQKQNNLNEIAILVRASFQMREFEDRFIIDNIPYRVIGGPRFYERQEIRDVIAYLQLVLNADNDIKFERIINTPRRGIGETTLRLLTETSRSLNISLYQASKKLILTDEIKPNTRMQLKNLILMLDSWIEKNGSMDHVNLTQIILEESGYIAMWENDKSPTSASRIENIKELIGQISEFNSLNDFLEHISLVLEIENDETIDKVNIMTLHSAKGLEFDIVFIPGLEEGVFPNQRALDEKGNVGLEEERRLAHVGLTRAKNNLQLLHAQNRRIYGNWSQSIPSRFLDEISKEFVEQDIIYTDNSVDNRFNDRYSRPHTKKMTVLERLQSAGHIIEGDYDNITPDENVYIEQNQRVFHQKFGYGFVLGNDDDRIEVDFEKAGKKIVLSSYLELVKNA</sequence>
<evidence type="ECO:0000256" key="7">
    <source>
        <dbReference type="ARBA" id="ARBA00023235"/>
    </source>
</evidence>
<dbReference type="InterPro" id="IPR000212">
    <property type="entry name" value="DNA_helicase_UvrD/REP"/>
</dbReference>
<dbReference type="Pfam" id="PF13361">
    <property type="entry name" value="UvrD_C"/>
    <property type="match status" value="1"/>
</dbReference>
<dbReference type="EC" id="5.6.2.4" evidence="9"/>
<evidence type="ECO:0000259" key="14">
    <source>
        <dbReference type="PROSITE" id="PS51217"/>
    </source>
</evidence>
<evidence type="ECO:0000256" key="10">
    <source>
        <dbReference type="ARBA" id="ARBA00034923"/>
    </source>
</evidence>
<evidence type="ECO:0000313" key="15">
    <source>
        <dbReference type="EMBL" id="RCL73360.1"/>
    </source>
</evidence>
<dbReference type="GO" id="GO:0005829">
    <property type="term" value="C:cytosol"/>
    <property type="evidence" value="ECO:0007669"/>
    <property type="project" value="TreeGrafter"/>
</dbReference>
<dbReference type="InterPro" id="IPR013986">
    <property type="entry name" value="DExx_box_DNA_helicase_dom_sf"/>
</dbReference>
<keyword evidence="6" id="KW-0238">DNA-binding</keyword>
<accession>A0A368DNF9</accession>
<evidence type="ECO:0000256" key="4">
    <source>
        <dbReference type="ARBA" id="ARBA00022806"/>
    </source>
</evidence>
<proteinExistence type="inferred from homology"/>
<name>A0A368DNF9_9PROT</name>
<dbReference type="CDD" id="cd17932">
    <property type="entry name" value="DEXQc_UvrD"/>
    <property type="match status" value="1"/>
</dbReference>
<evidence type="ECO:0000256" key="11">
    <source>
        <dbReference type="ARBA" id="ARBA00048988"/>
    </source>
</evidence>
<dbReference type="FunFam" id="1.10.486.10:FF:000003">
    <property type="entry name" value="ATP-dependent DNA helicase"/>
    <property type="match status" value="1"/>
</dbReference>
<keyword evidence="7" id="KW-0413">Isomerase</keyword>
<protein>
    <recommendedName>
        <fullName evidence="9">DNA 3'-5' helicase</fullName>
        <ecNumber evidence="9">5.6.2.4</ecNumber>
    </recommendedName>
    <alternativeName>
        <fullName evidence="10">DNA 3'-5' helicase II</fullName>
    </alternativeName>
</protein>
<feature type="domain" description="UvrD-like helicase C-terminal" evidence="14">
    <location>
        <begin position="289"/>
        <end position="557"/>
    </location>
</feature>
<dbReference type="Gene3D" id="3.40.50.300">
    <property type="entry name" value="P-loop containing nucleotide triphosphate hydrolases"/>
    <property type="match status" value="2"/>
</dbReference>
<evidence type="ECO:0000256" key="2">
    <source>
        <dbReference type="ARBA" id="ARBA00022741"/>
    </source>
</evidence>
<evidence type="ECO:0000259" key="13">
    <source>
        <dbReference type="PROSITE" id="PS51198"/>
    </source>
</evidence>
<comment type="similarity">
    <text evidence="1">Belongs to the helicase family. UvrD subfamily.</text>
</comment>
<keyword evidence="3 12" id="KW-0378">Hydrolase</keyword>
<comment type="catalytic activity">
    <reaction evidence="8">
        <text>Couples ATP hydrolysis with the unwinding of duplex DNA by translocating in the 3'-5' direction.</text>
        <dbReference type="EC" id="5.6.2.4"/>
    </reaction>
</comment>